<feature type="region of interest" description="Disordered" evidence="1">
    <location>
        <begin position="56"/>
        <end position="88"/>
    </location>
</feature>
<evidence type="ECO:0000313" key="2">
    <source>
        <dbReference type="EMBL" id="KMU71732.1"/>
    </source>
</evidence>
<sequence>MEYRLYCGYLLGRLPRNVSLGDLQARSSIFLRGEEPRKPPEGRLRCALAKHFLGGEGASARAAQSRKPEDTKGLGAEKPTDRPAVTSTPYRVVKKTSHNSHRRKAKEVADTKCGFWILEEQRFVNTTLRGDNKTLKHGYRLKLKCSEETSPPETELLF</sequence>
<protein>
    <submittedName>
        <fullName evidence="2">Uncharacterized protein</fullName>
    </submittedName>
</protein>
<reference evidence="3" key="1">
    <citation type="journal article" date="2010" name="Genome Res.">
        <title>Population genomic sequencing of Coccidioides fungi reveals recent hybridization and transposon control.</title>
        <authorList>
            <person name="Neafsey D.E."/>
            <person name="Barker B.M."/>
            <person name="Sharpton T.J."/>
            <person name="Stajich J.E."/>
            <person name="Park D.J."/>
            <person name="Whiston E."/>
            <person name="Hung C.-Y."/>
            <person name="McMahan C."/>
            <person name="White J."/>
            <person name="Sykes S."/>
            <person name="Heiman D."/>
            <person name="Young S."/>
            <person name="Zeng Q."/>
            <person name="Abouelleil A."/>
            <person name="Aftuck L."/>
            <person name="Bessette D."/>
            <person name="Brown A."/>
            <person name="FitzGerald M."/>
            <person name="Lui A."/>
            <person name="Macdonald J.P."/>
            <person name="Priest M."/>
            <person name="Orbach M.J."/>
            <person name="Galgiani J.N."/>
            <person name="Kirkland T.N."/>
            <person name="Cole G.T."/>
            <person name="Birren B.W."/>
            <person name="Henn M.R."/>
            <person name="Taylor J.W."/>
            <person name="Rounsley S.D."/>
        </authorList>
    </citation>
    <scope>NUCLEOTIDE SEQUENCE [LARGE SCALE GENOMIC DNA]</scope>
    <source>
        <strain evidence="3">RMSCC 3703</strain>
    </source>
</reference>
<dbReference type="AlphaFoldDB" id="A0A0J8TDZ3"/>
<proteinExistence type="predicted"/>
<accession>A0A0J8TDZ3</accession>
<dbReference type="Proteomes" id="UP000054559">
    <property type="component" value="Unassembled WGS sequence"/>
</dbReference>
<organism evidence="2 3">
    <name type="scientific">Coccidioides immitis RMSCC 3703</name>
    <dbReference type="NCBI Taxonomy" id="454286"/>
    <lineage>
        <taxon>Eukaryota</taxon>
        <taxon>Fungi</taxon>
        <taxon>Dikarya</taxon>
        <taxon>Ascomycota</taxon>
        <taxon>Pezizomycotina</taxon>
        <taxon>Eurotiomycetes</taxon>
        <taxon>Eurotiomycetidae</taxon>
        <taxon>Onygenales</taxon>
        <taxon>Onygenaceae</taxon>
        <taxon>Coccidioides</taxon>
    </lineage>
</organism>
<dbReference type="EMBL" id="DS268118">
    <property type="protein sequence ID" value="KMU71732.1"/>
    <property type="molecule type" value="Genomic_DNA"/>
</dbReference>
<evidence type="ECO:0000313" key="3">
    <source>
        <dbReference type="Proteomes" id="UP000054559"/>
    </source>
</evidence>
<evidence type="ECO:0000256" key="1">
    <source>
        <dbReference type="SAM" id="MobiDB-lite"/>
    </source>
</evidence>
<name>A0A0J8TDZ3_COCIT</name>
<gene>
    <name evidence="2" type="ORF">CISG_00042</name>
</gene>